<gene>
    <name evidence="2" type="ORF">RAK27_12900</name>
</gene>
<dbReference type="AlphaFoldDB" id="A0AAW9K105"/>
<name>A0AAW9K105_CARML</name>
<dbReference type="PANTHER" id="PTHR43821">
    <property type="entry name" value="NAD(P)H NITROREDUCTASE YDJA-RELATED"/>
    <property type="match status" value="1"/>
</dbReference>
<dbReference type="InterPro" id="IPR000415">
    <property type="entry name" value="Nitroreductase-like"/>
</dbReference>
<evidence type="ECO:0000313" key="3">
    <source>
        <dbReference type="Proteomes" id="UP001290462"/>
    </source>
</evidence>
<protein>
    <submittedName>
        <fullName evidence="2">Nitroreductase family protein</fullName>
    </submittedName>
</protein>
<dbReference type="Proteomes" id="UP001290462">
    <property type="component" value="Unassembled WGS sequence"/>
</dbReference>
<dbReference type="SUPFAM" id="SSF55469">
    <property type="entry name" value="FMN-dependent nitroreductase-like"/>
    <property type="match status" value="1"/>
</dbReference>
<proteinExistence type="predicted"/>
<feature type="domain" description="Nitroreductase" evidence="1">
    <location>
        <begin position="10"/>
        <end position="171"/>
    </location>
</feature>
<comment type="caution">
    <text evidence="2">The sequence shown here is derived from an EMBL/GenBank/DDBJ whole genome shotgun (WGS) entry which is preliminary data.</text>
</comment>
<evidence type="ECO:0000313" key="2">
    <source>
        <dbReference type="EMBL" id="MDZ5759555.1"/>
    </source>
</evidence>
<reference evidence="2" key="1">
    <citation type="submission" date="2023-08" db="EMBL/GenBank/DDBJ databases">
        <title>Genomic characterization of piscicolin 126 produced by Carnobacterium maltaromaticum CM22 strain isolated from salmon (Salmo salar).</title>
        <authorList>
            <person name="Gonzalez-Gragera E."/>
            <person name="Garcia-Lopez J.D."/>
            <person name="Teso-Perez C."/>
            <person name="Gimenez-Hernandez I."/>
            <person name="Peralta-Sanchez J.M."/>
            <person name="Valdivia E."/>
            <person name="Montalban-Lopez M."/>
            <person name="Martin-Platero A.M."/>
            <person name="Banos A."/>
            <person name="Martinez-Bueno M."/>
        </authorList>
    </citation>
    <scope>NUCLEOTIDE SEQUENCE</scope>
    <source>
        <strain evidence="2">CM22</strain>
    </source>
</reference>
<dbReference type="Gene3D" id="3.40.109.10">
    <property type="entry name" value="NADH Oxidase"/>
    <property type="match status" value="1"/>
</dbReference>
<evidence type="ECO:0000259" key="1">
    <source>
        <dbReference type="Pfam" id="PF00881"/>
    </source>
</evidence>
<dbReference type="RefSeq" id="WP_010051897.1">
    <property type="nucleotide sequence ID" value="NZ_CBCPHU010000011.1"/>
</dbReference>
<organism evidence="2 3">
    <name type="scientific">Carnobacterium maltaromaticum</name>
    <name type="common">Carnobacterium piscicola</name>
    <dbReference type="NCBI Taxonomy" id="2751"/>
    <lineage>
        <taxon>Bacteria</taxon>
        <taxon>Bacillati</taxon>
        <taxon>Bacillota</taxon>
        <taxon>Bacilli</taxon>
        <taxon>Lactobacillales</taxon>
        <taxon>Carnobacteriaceae</taxon>
        <taxon>Carnobacterium</taxon>
    </lineage>
</organism>
<sequence>MKQSISDTIISRRTSKTSLDTPISPEEIFTLLEKASYAPYHGKNEPWVAKIVTTEAEKKWLYERIIASYERNQVIIDEQTRERMTTKMTRLILGAPATILFAREIFVDNPRKNYDSIEATSALIQNFSLLAWEQDLVGFWATSPFILDSTLANELGFPSNYELIANYRLGHRDLEQPLRIATRQPIENWASSLL</sequence>
<dbReference type="PANTHER" id="PTHR43821:SF1">
    <property type="entry name" value="NAD(P)H NITROREDUCTASE YDJA-RELATED"/>
    <property type="match status" value="1"/>
</dbReference>
<dbReference type="Pfam" id="PF00881">
    <property type="entry name" value="Nitroreductase"/>
    <property type="match status" value="1"/>
</dbReference>
<dbReference type="EMBL" id="JAVBVO010000003">
    <property type="protein sequence ID" value="MDZ5759555.1"/>
    <property type="molecule type" value="Genomic_DNA"/>
</dbReference>
<dbReference type="InterPro" id="IPR052530">
    <property type="entry name" value="NAD(P)H_nitroreductase"/>
</dbReference>
<dbReference type="InterPro" id="IPR029479">
    <property type="entry name" value="Nitroreductase"/>
</dbReference>
<dbReference type="GO" id="GO:0016491">
    <property type="term" value="F:oxidoreductase activity"/>
    <property type="evidence" value="ECO:0007669"/>
    <property type="project" value="InterPro"/>
</dbReference>
<accession>A0AAW9K105</accession>